<dbReference type="STRING" id="525904.Tter_1591"/>
<feature type="transmembrane region" description="Helical" evidence="1">
    <location>
        <begin position="260"/>
        <end position="279"/>
    </location>
</feature>
<feature type="transmembrane region" description="Helical" evidence="1">
    <location>
        <begin position="211"/>
        <end position="239"/>
    </location>
</feature>
<keyword evidence="1" id="KW-0812">Transmembrane</keyword>
<dbReference type="eggNOG" id="COG5557">
    <property type="taxonomic scope" value="Bacteria"/>
</dbReference>
<sequence>MSHHEVLPVIETPIPAPDGVRRAQRIALIVGIAGIVLSLIGLFLDFDQFFRSYLFAYTYWTLIALGCLGLLMIQYMTQGVWGASIRRFLEAGASTIPIMGILFIPLLFIVLSHNGIVWPWVDPHVMEENHMLQAKELYLNVPFFIIRIIAYFLIWSLLAIFLNRWSSELDRNPSIEVSRKLVRISALGLILFALTTFFASIDLVMSLDPEWFSSIFGAIFGISGVLGAFSLVIILVSILTSRGPLSRVMTPAHFHDYGKLLHAFVILWAYLSFAQYLIIWSANLPFEVVWYQHRMTGGWQWVALIVALSMFFIPFLLLLSVPLKRSPKSLSMVAAFLFIAQFIHVVWITIPSIAPNEGHFRIHWLDITLLVAIGGVWFAIYFWRLASKSLIPLYVVPVTHPRWHPELEQNVAQ</sequence>
<protein>
    <recommendedName>
        <fullName evidence="4">Quinol:cytochrome c oxidoreductase quinone-binding subunit 2</fullName>
    </recommendedName>
</protein>
<dbReference type="RefSeq" id="WP_012875531.1">
    <property type="nucleotide sequence ID" value="NC_013525.1"/>
</dbReference>
<dbReference type="Proteomes" id="UP000000323">
    <property type="component" value="Chromosome 1"/>
</dbReference>
<accession>D1CCI2</accession>
<feature type="transmembrane region" description="Helical" evidence="1">
    <location>
        <begin position="330"/>
        <end position="350"/>
    </location>
</feature>
<evidence type="ECO:0008006" key="4">
    <source>
        <dbReference type="Google" id="ProtNLM"/>
    </source>
</evidence>
<dbReference type="KEGG" id="ttr:Tter_1591"/>
<dbReference type="PANTHER" id="PTHR43044:SF1">
    <property type="entry name" value="QUINOL:CYTOCHROME C OXIDOREDUCTASE QUINONE-BINDING SUBUNIT 2"/>
    <property type="match status" value="1"/>
</dbReference>
<feature type="transmembrane region" description="Helical" evidence="1">
    <location>
        <begin position="299"/>
        <end position="318"/>
    </location>
</feature>
<gene>
    <name evidence="2" type="ordered locus">Tter_1591</name>
</gene>
<dbReference type="AlphaFoldDB" id="D1CCI2"/>
<feature type="transmembrane region" description="Helical" evidence="1">
    <location>
        <begin position="362"/>
        <end position="383"/>
    </location>
</feature>
<organism evidence="2 3">
    <name type="scientific">Thermobaculum terrenum (strain ATCC BAA-798 / CCMEE 7001 / YNP1)</name>
    <dbReference type="NCBI Taxonomy" id="525904"/>
    <lineage>
        <taxon>Bacteria</taxon>
        <taxon>Bacillati</taxon>
        <taxon>Chloroflexota</taxon>
        <taxon>Chloroflexia</taxon>
        <taxon>Candidatus Thermobaculales</taxon>
        <taxon>Candidatus Thermobaculaceae</taxon>
        <taxon>Thermobaculum</taxon>
    </lineage>
</organism>
<dbReference type="HOGENOM" id="CLU_042661_0_0_0"/>
<feature type="transmembrane region" description="Helical" evidence="1">
    <location>
        <begin position="141"/>
        <end position="163"/>
    </location>
</feature>
<keyword evidence="1" id="KW-1133">Transmembrane helix</keyword>
<evidence type="ECO:0000313" key="2">
    <source>
        <dbReference type="EMBL" id="ACZ42497.1"/>
    </source>
</evidence>
<feature type="transmembrane region" description="Helical" evidence="1">
    <location>
        <begin position="56"/>
        <end position="77"/>
    </location>
</feature>
<name>D1CCI2_THET1</name>
<proteinExistence type="predicted"/>
<feature type="transmembrane region" description="Helical" evidence="1">
    <location>
        <begin position="184"/>
        <end position="205"/>
    </location>
</feature>
<feature type="transmembrane region" description="Helical" evidence="1">
    <location>
        <begin position="98"/>
        <end position="121"/>
    </location>
</feature>
<dbReference type="OrthoDB" id="140980at2"/>
<feature type="transmembrane region" description="Helical" evidence="1">
    <location>
        <begin position="26"/>
        <end position="44"/>
    </location>
</feature>
<reference evidence="3" key="1">
    <citation type="journal article" date="2010" name="Stand. Genomic Sci.">
        <title>Complete genome sequence of 'Thermobaculum terrenum' type strain (YNP1).</title>
        <authorList>
            <person name="Kiss H."/>
            <person name="Cleland D."/>
            <person name="Lapidus A."/>
            <person name="Lucas S."/>
            <person name="Glavina Del Rio T."/>
            <person name="Nolan M."/>
            <person name="Tice H."/>
            <person name="Han C."/>
            <person name="Goodwin L."/>
            <person name="Pitluck S."/>
            <person name="Liolios K."/>
            <person name="Ivanova N."/>
            <person name="Mavromatis K."/>
            <person name="Ovchinnikova G."/>
            <person name="Pati A."/>
            <person name="Chen A."/>
            <person name="Palaniappan K."/>
            <person name="Land M."/>
            <person name="Hauser L."/>
            <person name="Chang Y."/>
            <person name="Jeffries C."/>
            <person name="Lu M."/>
            <person name="Brettin T."/>
            <person name="Detter J."/>
            <person name="Goker M."/>
            <person name="Tindall B."/>
            <person name="Beck B."/>
            <person name="McDermott T."/>
            <person name="Woyke T."/>
            <person name="Bristow J."/>
            <person name="Eisen J."/>
            <person name="Markowitz V."/>
            <person name="Hugenholtz P."/>
            <person name="Kyrpides N."/>
            <person name="Klenk H."/>
            <person name="Cheng J."/>
        </authorList>
    </citation>
    <scope>NUCLEOTIDE SEQUENCE [LARGE SCALE GENOMIC DNA]</scope>
    <source>
        <strain evidence="3">ATCC BAA-798 / YNP1</strain>
    </source>
</reference>
<dbReference type="EMBL" id="CP001825">
    <property type="protein sequence ID" value="ACZ42497.1"/>
    <property type="molecule type" value="Genomic_DNA"/>
</dbReference>
<dbReference type="PANTHER" id="PTHR43044">
    <property type="match status" value="1"/>
</dbReference>
<keyword evidence="3" id="KW-1185">Reference proteome</keyword>
<evidence type="ECO:0000313" key="3">
    <source>
        <dbReference type="Proteomes" id="UP000000323"/>
    </source>
</evidence>
<evidence type="ECO:0000256" key="1">
    <source>
        <dbReference type="SAM" id="Phobius"/>
    </source>
</evidence>
<keyword evidence="1" id="KW-0472">Membrane</keyword>